<comment type="caution">
    <text evidence="1">The sequence shown here is derived from an EMBL/GenBank/DDBJ whole genome shotgun (WGS) entry which is preliminary data.</text>
</comment>
<organism evidence="1 2">
    <name type="scientific">Candidatus Acutalibacter pullistercoris</name>
    <dbReference type="NCBI Taxonomy" id="2838418"/>
    <lineage>
        <taxon>Bacteria</taxon>
        <taxon>Bacillati</taxon>
        <taxon>Bacillota</taxon>
        <taxon>Clostridia</taxon>
        <taxon>Eubacteriales</taxon>
        <taxon>Acutalibacteraceae</taxon>
        <taxon>Acutalibacter</taxon>
    </lineage>
</organism>
<evidence type="ECO:0000313" key="2">
    <source>
        <dbReference type="Proteomes" id="UP000823915"/>
    </source>
</evidence>
<dbReference type="AlphaFoldDB" id="A0A9D1YEA9"/>
<name>A0A9D1YEA9_9FIRM</name>
<dbReference type="EMBL" id="DXDU01000115">
    <property type="protein sequence ID" value="HIY26929.1"/>
    <property type="molecule type" value="Genomic_DNA"/>
</dbReference>
<proteinExistence type="predicted"/>
<gene>
    <name evidence="1" type="ORF">H9838_07140</name>
</gene>
<accession>A0A9D1YEA9</accession>
<reference evidence="1" key="2">
    <citation type="submission" date="2021-04" db="EMBL/GenBank/DDBJ databases">
        <authorList>
            <person name="Gilroy R."/>
        </authorList>
    </citation>
    <scope>NUCLEOTIDE SEQUENCE</scope>
    <source>
        <strain evidence="1">1282</strain>
    </source>
</reference>
<protein>
    <submittedName>
        <fullName evidence="1">Uncharacterized protein</fullName>
    </submittedName>
</protein>
<reference evidence="1" key="1">
    <citation type="journal article" date="2021" name="PeerJ">
        <title>Extensive microbial diversity within the chicken gut microbiome revealed by metagenomics and culture.</title>
        <authorList>
            <person name="Gilroy R."/>
            <person name="Ravi A."/>
            <person name="Getino M."/>
            <person name="Pursley I."/>
            <person name="Horton D.L."/>
            <person name="Alikhan N.F."/>
            <person name="Baker D."/>
            <person name="Gharbi K."/>
            <person name="Hall N."/>
            <person name="Watson M."/>
            <person name="Adriaenssens E.M."/>
            <person name="Foster-Nyarko E."/>
            <person name="Jarju S."/>
            <person name="Secka A."/>
            <person name="Antonio M."/>
            <person name="Oren A."/>
            <person name="Chaudhuri R.R."/>
            <person name="La Ragione R."/>
            <person name="Hildebrand F."/>
            <person name="Pallen M.J."/>
        </authorList>
    </citation>
    <scope>NUCLEOTIDE SEQUENCE</scope>
    <source>
        <strain evidence="1">1282</strain>
    </source>
</reference>
<dbReference type="Proteomes" id="UP000823915">
    <property type="component" value="Unassembled WGS sequence"/>
</dbReference>
<evidence type="ECO:0000313" key="1">
    <source>
        <dbReference type="EMBL" id="HIY26929.1"/>
    </source>
</evidence>
<sequence length="86" mass="9874">MEEAIKEAVWNILEKRCGVDFRQRPEDREEPLLGPRLQVPARELLYAYADLVRLLGKPVGEEDVKEGRFDTAEHILACVERALAQN</sequence>